<proteinExistence type="predicted"/>
<dbReference type="Proteomes" id="UP001642720">
    <property type="component" value="Unassembled WGS sequence"/>
</dbReference>
<evidence type="ECO:0000313" key="2">
    <source>
        <dbReference type="EMBL" id="TFB06747.1"/>
    </source>
</evidence>
<sequence length="132" mass="14736">MLRHSSLTLSIFKLLYTADAIEGDSLFLPQRSTVLAIFQAFSPPICQDCLAAHGNYFCITGSVQEESEARVRHRPIVPLLQTAPGQFLQHEHVLGKTTYYSTVLSSYESDRVPEGLLRPGHKHEGLRRRGSA</sequence>
<protein>
    <submittedName>
        <fullName evidence="2">Uncharacterized protein</fullName>
    </submittedName>
</protein>
<dbReference type="EMBL" id="PPTA01000001">
    <property type="protein sequence ID" value="TFB06747.1"/>
    <property type="molecule type" value="Genomic_DNA"/>
</dbReference>
<dbReference type="GeneID" id="300572519"/>
<gene>
    <name evidence="2" type="ORF">CCMA1212_000608</name>
</gene>
<name>A0ABY2HGC6_9HYPO</name>
<keyword evidence="3" id="KW-1185">Reference proteome</keyword>
<keyword evidence="1" id="KW-0732">Signal</keyword>
<reference evidence="2 3" key="1">
    <citation type="submission" date="2018-01" db="EMBL/GenBank/DDBJ databases">
        <title>Genome characterization of the sugarcane-associated fungus Trichoderma ghanense CCMA-1212 and their application in lignocelulose bioconversion.</title>
        <authorList>
            <person name="Steindorff A.S."/>
            <person name="Mendes T.D."/>
            <person name="Vilela E.S.D."/>
            <person name="Rodrigues D.S."/>
            <person name="Formighieri E.F."/>
            <person name="Melo I.S."/>
            <person name="Favaro L.C.L."/>
        </authorList>
    </citation>
    <scope>NUCLEOTIDE SEQUENCE [LARGE SCALE GENOMIC DNA]</scope>
    <source>
        <strain evidence="2 3">CCMA-1212</strain>
    </source>
</reference>
<feature type="signal peptide" evidence="1">
    <location>
        <begin position="1"/>
        <end position="23"/>
    </location>
</feature>
<evidence type="ECO:0000256" key="1">
    <source>
        <dbReference type="SAM" id="SignalP"/>
    </source>
</evidence>
<dbReference type="RefSeq" id="XP_073562948.1">
    <property type="nucleotide sequence ID" value="XM_073698069.1"/>
</dbReference>
<comment type="caution">
    <text evidence="2">The sequence shown here is derived from an EMBL/GenBank/DDBJ whole genome shotgun (WGS) entry which is preliminary data.</text>
</comment>
<accession>A0ABY2HGC6</accession>
<evidence type="ECO:0000313" key="3">
    <source>
        <dbReference type="Proteomes" id="UP001642720"/>
    </source>
</evidence>
<feature type="chain" id="PRO_5046760456" evidence="1">
    <location>
        <begin position="24"/>
        <end position="132"/>
    </location>
</feature>
<organism evidence="2 3">
    <name type="scientific">Trichoderma ghanense</name>
    <dbReference type="NCBI Taxonomy" id="65468"/>
    <lineage>
        <taxon>Eukaryota</taxon>
        <taxon>Fungi</taxon>
        <taxon>Dikarya</taxon>
        <taxon>Ascomycota</taxon>
        <taxon>Pezizomycotina</taxon>
        <taxon>Sordariomycetes</taxon>
        <taxon>Hypocreomycetidae</taxon>
        <taxon>Hypocreales</taxon>
        <taxon>Hypocreaceae</taxon>
        <taxon>Trichoderma</taxon>
    </lineage>
</organism>